<reference evidence="1 2" key="1">
    <citation type="submission" date="2018-07" db="EMBL/GenBank/DDBJ databases">
        <title>Genome sequence of Rhodococcus rhodnii ATCC 35071 from Rhodnius prolixus.</title>
        <authorList>
            <person name="Patel V."/>
            <person name="Vogel K.J."/>
        </authorList>
    </citation>
    <scope>NUCLEOTIDE SEQUENCE [LARGE SCALE GENOMIC DNA]</scope>
    <source>
        <strain evidence="1 2">ATCC 35071</strain>
    </source>
</reference>
<dbReference type="Gene3D" id="3.40.830.10">
    <property type="entry name" value="LigB-like"/>
    <property type="match status" value="1"/>
</dbReference>
<organism evidence="1 2">
    <name type="scientific">Rhodococcus rhodnii</name>
    <dbReference type="NCBI Taxonomy" id="38312"/>
    <lineage>
        <taxon>Bacteria</taxon>
        <taxon>Bacillati</taxon>
        <taxon>Actinomycetota</taxon>
        <taxon>Actinomycetes</taxon>
        <taxon>Mycobacteriales</taxon>
        <taxon>Nocardiaceae</taxon>
        <taxon>Rhodococcus</taxon>
    </lineage>
</organism>
<dbReference type="RefSeq" id="WP_010837641.1">
    <property type="nucleotide sequence ID" value="NZ_QRCM01000001.1"/>
</dbReference>
<dbReference type="Proteomes" id="UP000471120">
    <property type="component" value="Unassembled WGS sequence"/>
</dbReference>
<sequence length="237" mass="24494">MFAAAGFVPSPPVLVPELAGGADIHDLRKAVESLAGTLAAAADRWVVVGAGDTDDVRELRGTGTFAGFGADVAVHLGGNDLGAPDPLMPLPGLIAGWVRATWTPHVALDVRLVPRAWDRAQATEFGRGLRARLDREREVSAVLVVADGATTLTERAPGAFDHRGPELQARLDDALAGGDPSALAEVPGALAREVGVSAVAAWYTLAGLFDGAPPADVVELYRAAPFGVGYHVGAWRG</sequence>
<gene>
    <name evidence="1" type="ORF">DW322_12600</name>
</gene>
<dbReference type="EMBL" id="QRCM01000001">
    <property type="protein sequence ID" value="TXG90911.1"/>
    <property type="molecule type" value="Genomic_DNA"/>
</dbReference>
<evidence type="ECO:0000313" key="2">
    <source>
        <dbReference type="Proteomes" id="UP000471120"/>
    </source>
</evidence>
<proteinExistence type="predicted"/>
<evidence type="ECO:0000313" key="1">
    <source>
        <dbReference type="EMBL" id="TXG90911.1"/>
    </source>
</evidence>
<name>A0A6P2CGQ7_9NOCA</name>
<accession>A0A6P2CGQ7</accession>
<comment type="caution">
    <text evidence="1">The sequence shown here is derived from an EMBL/GenBank/DDBJ whole genome shotgun (WGS) entry which is preliminary data.</text>
</comment>
<protein>
    <submittedName>
        <fullName evidence="1">Uncharacterized protein</fullName>
    </submittedName>
</protein>
<dbReference type="AlphaFoldDB" id="A0A6P2CGQ7"/>